<sequence length="91" mass="10551">LLLRFATTPALLRTFNQDLASWKRKQELASAAIRNRVCYNAKVALRSTQYAAEMMQVLEEEYKPRGMGRLNELTDRYESLSLGLYNNVSEY</sequence>
<keyword evidence="2" id="KW-1185">Reference proteome</keyword>
<evidence type="ECO:0000313" key="1">
    <source>
        <dbReference type="EMBL" id="KAF1987585.1"/>
    </source>
</evidence>
<gene>
    <name evidence="1" type="ORF">K402DRAFT_298139</name>
</gene>
<organism evidence="1 2">
    <name type="scientific">Aulographum hederae CBS 113979</name>
    <dbReference type="NCBI Taxonomy" id="1176131"/>
    <lineage>
        <taxon>Eukaryota</taxon>
        <taxon>Fungi</taxon>
        <taxon>Dikarya</taxon>
        <taxon>Ascomycota</taxon>
        <taxon>Pezizomycotina</taxon>
        <taxon>Dothideomycetes</taxon>
        <taxon>Pleosporomycetidae</taxon>
        <taxon>Aulographales</taxon>
        <taxon>Aulographaceae</taxon>
    </lineage>
</organism>
<evidence type="ECO:0000313" key="2">
    <source>
        <dbReference type="Proteomes" id="UP000800041"/>
    </source>
</evidence>
<protein>
    <submittedName>
        <fullName evidence="1">Uncharacterized protein</fullName>
    </submittedName>
</protein>
<feature type="non-terminal residue" evidence="1">
    <location>
        <position position="1"/>
    </location>
</feature>
<dbReference type="AlphaFoldDB" id="A0A6G1H337"/>
<proteinExistence type="predicted"/>
<accession>A0A6G1H337</accession>
<name>A0A6G1H337_9PEZI</name>
<dbReference type="EMBL" id="ML977152">
    <property type="protein sequence ID" value="KAF1987585.1"/>
    <property type="molecule type" value="Genomic_DNA"/>
</dbReference>
<feature type="non-terminal residue" evidence="1">
    <location>
        <position position="91"/>
    </location>
</feature>
<dbReference type="Proteomes" id="UP000800041">
    <property type="component" value="Unassembled WGS sequence"/>
</dbReference>
<reference evidence="1" key="1">
    <citation type="journal article" date="2020" name="Stud. Mycol.">
        <title>101 Dothideomycetes genomes: a test case for predicting lifestyles and emergence of pathogens.</title>
        <authorList>
            <person name="Haridas S."/>
            <person name="Albert R."/>
            <person name="Binder M."/>
            <person name="Bloem J."/>
            <person name="Labutti K."/>
            <person name="Salamov A."/>
            <person name="Andreopoulos B."/>
            <person name="Baker S."/>
            <person name="Barry K."/>
            <person name="Bills G."/>
            <person name="Bluhm B."/>
            <person name="Cannon C."/>
            <person name="Castanera R."/>
            <person name="Culley D."/>
            <person name="Daum C."/>
            <person name="Ezra D."/>
            <person name="Gonzalez J."/>
            <person name="Henrissat B."/>
            <person name="Kuo A."/>
            <person name="Liang C."/>
            <person name="Lipzen A."/>
            <person name="Lutzoni F."/>
            <person name="Magnuson J."/>
            <person name="Mondo S."/>
            <person name="Nolan M."/>
            <person name="Ohm R."/>
            <person name="Pangilinan J."/>
            <person name="Park H.-J."/>
            <person name="Ramirez L."/>
            <person name="Alfaro M."/>
            <person name="Sun H."/>
            <person name="Tritt A."/>
            <person name="Yoshinaga Y."/>
            <person name="Zwiers L.-H."/>
            <person name="Turgeon B."/>
            <person name="Goodwin S."/>
            <person name="Spatafora J."/>
            <person name="Crous P."/>
            <person name="Grigoriev I."/>
        </authorList>
    </citation>
    <scope>NUCLEOTIDE SEQUENCE</scope>
    <source>
        <strain evidence="1">CBS 113979</strain>
    </source>
</reference>